<keyword evidence="2" id="KW-1185">Reference proteome</keyword>
<evidence type="ECO:0000313" key="2">
    <source>
        <dbReference type="Proteomes" id="UP000640052"/>
    </source>
</evidence>
<reference evidence="1" key="1">
    <citation type="submission" date="2021-01" db="EMBL/GenBank/DDBJ databases">
        <title>Whole genome shotgun sequence of Acrocarpospora phusangensis NBRC 108782.</title>
        <authorList>
            <person name="Komaki H."/>
            <person name="Tamura T."/>
        </authorList>
    </citation>
    <scope>NUCLEOTIDE SEQUENCE</scope>
    <source>
        <strain evidence="1">NBRC 108782</strain>
    </source>
</reference>
<dbReference type="EMBL" id="BOOA01000011">
    <property type="protein sequence ID" value="GIH23588.1"/>
    <property type="molecule type" value="Genomic_DNA"/>
</dbReference>
<proteinExistence type="predicted"/>
<sequence length="64" mass="7007">MACEGDRWLLTVAGMAGDHPPTDPDELLANTKTCAPPDVYDVLTNSERLSDTITHPFPAGLRRR</sequence>
<name>A0A919Q7U9_9ACTN</name>
<dbReference type="AlphaFoldDB" id="A0A919Q7U9"/>
<organism evidence="1 2">
    <name type="scientific">Acrocarpospora phusangensis</name>
    <dbReference type="NCBI Taxonomy" id="1070424"/>
    <lineage>
        <taxon>Bacteria</taxon>
        <taxon>Bacillati</taxon>
        <taxon>Actinomycetota</taxon>
        <taxon>Actinomycetes</taxon>
        <taxon>Streptosporangiales</taxon>
        <taxon>Streptosporangiaceae</taxon>
        <taxon>Acrocarpospora</taxon>
    </lineage>
</organism>
<evidence type="ECO:0000313" key="1">
    <source>
        <dbReference type="EMBL" id="GIH23588.1"/>
    </source>
</evidence>
<comment type="caution">
    <text evidence="1">The sequence shown here is derived from an EMBL/GenBank/DDBJ whole genome shotgun (WGS) entry which is preliminary data.</text>
</comment>
<dbReference type="RefSeq" id="WP_204040379.1">
    <property type="nucleotide sequence ID" value="NZ_BOOA01000011.1"/>
</dbReference>
<gene>
    <name evidence="1" type="ORF">Aph01nite_18980</name>
</gene>
<dbReference type="Proteomes" id="UP000640052">
    <property type="component" value="Unassembled WGS sequence"/>
</dbReference>
<protein>
    <submittedName>
        <fullName evidence="1">Uncharacterized protein</fullName>
    </submittedName>
</protein>
<accession>A0A919Q7U9</accession>